<dbReference type="InterPro" id="IPR024498">
    <property type="entry name" value="DUF2786"/>
</dbReference>
<evidence type="ECO:0000313" key="3">
    <source>
        <dbReference type="EMBL" id="MFM2485884.1"/>
    </source>
</evidence>
<dbReference type="PIRSF" id="PIRSF028111">
    <property type="entry name" value="UCP028111"/>
    <property type="match status" value="1"/>
</dbReference>
<evidence type="ECO:0000313" key="4">
    <source>
        <dbReference type="Proteomes" id="UP001629953"/>
    </source>
</evidence>
<dbReference type="Proteomes" id="UP001629953">
    <property type="component" value="Unassembled WGS sequence"/>
</dbReference>
<organism evidence="3 4">
    <name type="scientific">Celerinatantimonas yamalensis</name>
    <dbReference type="NCBI Taxonomy" id="559956"/>
    <lineage>
        <taxon>Bacteria</taxon>
        <taxon>Pseudomonadati</taxon>
        <taxon>Pseudomonadota</taxon>
        <taxon>Gammaproteobacteria</taxon>
        <taxon>Celerinatantimonadaceae</taxon>
        <taxon>Celerinatantimonas</taxon>
    </lineage>
</organism>
<keyword evidence="4" id="KW-1185">Reference proteome</keyword>
<comment type="caution">
    <text evidence="3">The sequence shown here is derived from an EMBL/GenBank/DDBJ whole genome shotgun (WGS) entry which is preliminary data.</text>
</comment>
<proteinExistence type="predicted"/>
<dbReference type="InterPro" id="IPR016868">
    <property type="entry name" value="Phage_B3_Orf5"/>
</dbReference>
<evidence type="ECO:0000259" key="2">
    <source>
        <dbReference type="Pfam" id="PF23771"/>
    </source>
</evidence>
<reference evidence="3 4" key="1">
    <citation type="journal article" date="2013" name="Int. J. Syst. Evol. Microbiol.">
        <title>Celerinatantimonas yamalensis sp. nov., a cold-adapted diazotrophic bacterium from a cold permafrost brine.</title>
        <authorList>
            <person name="Shcherbakova V."/>
            <person name="Chuvilskaya N."/>
            <person name="Rivkina E."/>
            <person name="Demidov N."/>
            <person name="Uchaeva V."/>
            <person name="Suetin S."/>
            <person name="Suzina N."/>
            <person name="Gilichinsky D."/>
        </authorList>
    </citation>
    <scope>NUCLEOTIDE SEQUENCE [LARGE SCALE GENOMIC DNA]</scope>
    <source>
        <strain evidence="3 4">C7</strain>
    </source>
</reference>
<evidence type="ECO:0000259" key="1">
    <source>
        <dbReference type="Pfam" id="PF10979"/>
    </source>
</evidence>
<gene>
    <name evidence="3" type="ORF">ABUE30_12600</name>
</gene>
<accession>A0ABW9G861</accession>
<sequence>MSEIRQKALQKIAKCLELGQSANIHEAAQAIRMAERLMRKHGLEQSDIDFIRMGTTRAKQLLPAQPGANILRIIRGINSRFGVEAVLLDHKGLKRLEFVGDAERAIFAAFAFDILYRSMQQEIGSFRTSLVGSGSSAQEQTRRVASFSAGWIEGALDKLPNLNKEHSDSLDDYLDQQFKNLDRETFKAHLNQAMKQLTPDFESGMKKGKKIAINRPVSGQRAARQLNQTS</sequence>
<dbReference type="RefSeq" id="WP_408624147.1">
    <property type="nucleotide sequence ID" value="NZ_JBEQCT010000006.1"/>
</dbReference>
<dbReference type="InterPro" id="IPR055592">
    <property type="entry name" value="DUF7168"/>
</dbReference>
<name>A0ABW9G861_9GAMM</name>
<feature type="domain" description="DUF7168" evidence="2">
    <location>
        <begin position="65"/>
        <end position="185"/>
    </location>
</feature>
<protein>
    <submittedName>
        <fullName evidence="3">DUF2786 domain-containing protein</fullName>
    </submittedName>
</protein>
<dbReference type="Pfam" id="PF10979">
    <property type="entry name" value="DUF2786"/>
    <property type="match status" value="1"/>
</dbReference>
<feature type="domain" description="DUF2786" evidence="1">
    <location>
        <begin position="7"/>
        <end position="45"/>
    </location>
</feature>
<dbReference type="EMBL" id="JBEQCT010000006">
    <property type="protein sequence ID" value="MFM2485884.1"/>
    <property type="molecule type" value="Genomic_DNA"/>
</dbReference>
<dbReference type="Pfam" id="PF23771">
    <property type="entry name" value="DUF7168"/>
    <property type="match status" value="1"/>
</dbReference>